<dbReference type="RefSeq" id="WP_058849097.1">
    <property type="nucleotide sequence ID" value="NZ_LOCL01000036.1"/>
</dbReference>
<dbReference type="EC" id="1.15.1.1" evidence="3"/>
<evidence type="ECO:0000256" key="3">
    <source>
        <dbReference type="RuleBase" id="RU000393"/>
    </source>
</evidence>
<comment type="caution">
    <text evidence="7">The sequence shown here is derived from an EMBL/GenBank/DDBJ whole genome shotgun (WGS) entry which is preliminary data.</text>
</comment>
<accession>A0A0W7X223</accession>
<keyword evidence="8" id="KW-1185">Reference proteome</keyword>
<dbReference type="PROSITE" id="PS00332">
    <property type="entry name" value="SOD_CU_ZN_2"/>
    <property type="match status" value="1"/>
</dbReference>
<feature type="chain" id="PRO_5038617407" description="Superoxide dismutase [Cu-Zn]" evidence="5">
    <location>
        <begin position="23"/>
        <end position="197"/>
    </location>
</feature>
<evidence type="ECO:0000256" key="2">
    <source>
        <dbReference type="ARBA" id="ARBA00024900"/>
    </source>
</evidence>
<keyword evidence="3" id="KW-0862">Zinc</keyword>
<dbReference type="EMBL" id="LOCL01000036">
    <property type="protein sequence ID" value="KUF16827.1"/>
    <property type="molecule type" value="Genomic_DNA"/>
</dbReference>
<dbReference type="InterPro" id="IPR018152">
    <property type="entry name" value="SOD_Cu/Zn_BS"/>
</dbReference>
<comment type="cofactor">
    <cofactor evidence="3">
        <name>Zn(2+)</name>
        <dbReference type="ChEBI" id="CHEBI:29105"/>
    </cofactor>
    <text evidence="3">Binds 1 zinc ion per subunit.</text>
</comment>
<name>A0A0W7X223_9ACTN</name>
<evidence type="ECO:0000259" key="6">
    <source>
        <dbReference type="Pfam" id="PF00080"/>
    </source>
</evidence>
<feature type="compositionally biased region" description="Polar residues" evidence="4">
    <location>
        <begin position="29"/>
        <end position="43"/>
    </location>
</feature>
<evidence type="ECO:0000313" key="8">
    <source>
        <dbReference type="Proteomes" id="UP000054804"/>
    </source>
</evidence>
<dbReference type="OrthoDB" id="3297424at2"/>
<keyword evidence="5" id="KW-0732">Signal</keyword>
<protein>
    <recommendedName>
        <fullName evidence="3">Superoxide dismutase [Cu-Zn]</fullName>
        <ecNumber evidence="3">1.15.1.1</ecNumber>
    </recommendedName>
</protein>
<comment type="catalytic activity">
    <reaction evidence="3">
        <text>2 superoxide + 2 H(+) = H2O2 + O2</text>
        <dbReference type="Rhea" id="RHEA:20696"/>
        <dbReference type="ChEBI" id="CHEBI:15378"/>
        <dbReference type="ChEBI" id="CHEBI:15379"/>
        <dbReference type="ChEBI" id="CHEBI:16240"/>
        <dbReference type="ChEBI" id="CHEBI:18421"/>
        <dbReference type="EC" id="1.15.1.1"/>
    </reaction>
</comment>
<dbReference type="AlphaFoldDB" id="A0A0W7X223"/>
<sequence length="197" mass="20500">MVPSALTSAVAAVVLSVTGISAGSAGHTAGSTSPHGSGNGKTDNVQVRAEGRFVPPGAPTPSSAITYVQELVPAGSWVQVSQHSDQRGTRVDLRVKGLKPGYKYGVHVHQKPCGQKPTDAGGHYQNKPSTDPHDTNPDNEVWLDFAARKDGSGKASAYHTWGFRRGEAAAIVIHREQGGAGERLACFSVPFAPPPGS</sequence>
<proteinExistence type="inferred from homology"/>
<feature type="signal peptide" evidence="5">
    <location>
        <begin position="1"/>
        <end position="22"/>
    </location>
</feature>
<keyword evidence="3" id="KW-0479">Metal-binding</keyword>
<comment type="similarity">
    <text evidence="1 3">Belongs to the Cu-Zn superoxide dismutase family.</text>
</comment>
<evidence type="ECO:0000256" key="4">
    <source>
        <dbReference type="SAM" id="MobiDB-lite"/>
    </source>
</evidence>
<reference evidence="7 8" key="1">
    <citation type="submission" date="2015-12" db="EMBL/GenBank/DDBJ databases">
        <title>Draft genome sequence of Streptomyces silvensis ATCC 53525, a producer of novel hormone antagonists.</title>
        <authorList>
            <person name="Johnston C.W."/>
            <person name="Li Y."/>
            <person name="Magarvey N.A."/>
        </authorList>
    </citation>
    <scope>NUCLEOTIDE SEQUENCE [LARGE SCALE GENOMIC DNA]</scope>
    <source>
        <strain evidence="7 8">ATCC 53525</strain>
    </source>
</reference>
<dbReference type="STRING" id="1765722.AT728_23230"/>
<evidence type="ECO:0000313" key="7">
    <source>
        <dbReference type="EMBL" id="KUF16827.1"/>
    </source>
</evidence>
<dbReference type="Gene3D" id="2.60.40.200">
    <property type="entry name" value="Superoxide dismutase, copper/zinc binding domain"/>
    <property type="match status" value="1"/>
</dbReference>
<dbReference type="Pfam" id="PF00080">
    <property type="entry name" value="Sod_Cu"/>
    <property type="match status" value="1"/>
</dbReference>
<keyword evidence="3" id="KW-0186">Copper</keyword>
<comment type="function">
    <text evidence="2">Destroys radicals which are normally produced within the cells and which are toxic to biological systems. May play a role in favoring mycobacterial survival in phagocytes.</text>
</comment>
<dbReference type="GO" id="GO:0046872">
    <property type="term" value="F:metal ion binding"/>
    <property type="evidence" value="ECO:0007669"/>
    <property type="project" value="UniProtKB-KW"/>
</dbReference>
<dbReference type="Proteomes" id="UP000054804">
    <property type="component" value="Unassembled WGS sequence"/>
</dbReference>
<feature type="domain" description="Superoxide dismutase copper/zinc binding" evidence="6">
    <location>
        <begin position="78"/>
        <end position="186"/>
    </location>
</feature>
<dbReference type="GO" id="GO:0004784">
    <property type="term" value="F:superoxide dismutase activity"/>
    <property type="evidence" value="ECO:0007669"/>
    <property type="project" value="UniProtKB-EC"/>
</dbReference>
<dbReference type="InterPro" id="IPR001424">
    <property type="entry name" value="SOD_Cu_Zn_dom"/>
</dbReference>
<gene>
    <name evidence="7" type="ORF">AT728_23230</name>
</gene>
<comment type="cofactor">
    <cofactor evidence="3">
        <name>Cu cation</name>
        <dbReference type="ChEBI" id="CHEBI:23378"/>
    </cofactor>
    <text evidence="3">Binds 1 copper ion per subunit.</text>
</comment>
<evidence type="ECO:0000256" key="5">
    <source>
        <dbReference type="SAM" id="SignalP"/>
    </source>
</evidence>
<evidence type="ECO:0000256" key="1">
    <source>
        <dbReference type="ARBA" id="ARBA00010457"/>
    </source>
</evidence>
<feature type="region of interest" description="Disordered" evidence="4">
    <location>
        <begin position="24"/>
        <end position="43"/>
    </location>
</feature>
<dbReference type="SUPFAM" id="SSF49329">
    <property type="entry name" value="Cu,Zn superoxide dismutase-like"/>
    <property type="match status" value="1"/>
</dbReference>
<organism evidence="7 8">
    <name type="scientific">Streptomyces silvensis</name>
    <dbReference type="NCBI Taxonomy" id="1765722"/>
    <lineage>
        <taxon>Bacteria</taxon>
        <taxon>Bacillati</taxon>
        <taxon>Actinomycetota</taxon>
        <taxon>Actinomycetes</taxon>
        <taxon>Kitasatosporales</taxon>
        <taxon>Streptomycetaceae</taxon>
        <taxon>Streptomyces</taxon>
    </lineage>
</organism>
<dbReference type="InterPro" id="IPR036423">
    <property type="entry name" value="SOD-like_Cu/Zn_dom_sf"/>
</dbReference>
<keyword evidence="3" id="KW-0560">Oxidoreductase</keyword>
<feature type="region of interest" description="Disordered" evidence="4">
    <location>
        <begin position="112"/>
        <end position="138"/>
    </location>
</feature>